<sequence length="156" mass="17286">MDKKEEAINVFNNGFNCSQAVLSVFCEKFGLDKETALKISTGFGGGFRKGEVCGAVSGAIMTLGLGSGHYIEGDTKSKSKAYALTKEFIRRFEEKNESIICKKLLGYDLSDEREYNIIREKGLFNSICPKVIMDAVGILEDIFSEKRGNNMMTILI</sequence>
<gene>
    <name evidence="1" type="ORF">A7L45_14650</name>
</gene>
<dbReference type="STRING" id="1552.A7L45_14650"/>
<accession>A0A1J0GIJ9</accession>
<proteinExistence type="predicted"/>
<dbReference type="Proteomes" id="UP000182569">
    <property type="component" value="Chromosome"/>
</dbReference>
<reference evidence="2" key="1">
    <citation type="journal article" date="2016" name="Front. Microbiol.">
        <title>Complete Genome Sequence of Clostridium estertheticum DSM 8809, a Microbe Identified in Spoiled Vacuum Packed Beef.</title>
        <authorList>
            <person name="Yu Z."/>
            <person name="Gunn L."/>
            <person name="Brennan E."/>
            <person name="Reid R."/>
            <person name="Wall P.G."/>
            <person name="Gaora O.P."/>
            <person name="Hurley D."/>
            <person name="Bolton D."/>
            <person name="Fanning S."/>
        </authorList>
    </citation>
    <scope>NUCLEOTIDE SEQUENCE [LARGE SCALE GENOMIC DNA]</scope>
    <source>
        <strain evidence="2">DSM 8809</strain>
    </source>
</reference>
<organism evidence="1 2">
    <name type="scientific">Clostridium estertheticum subsp. estertheticum</name>
    <dbReference type="NCBI Taxonomy" id="1552"/>
    <lineage>
        <taxon>Bacteria</taxon>
        <taxon>Bacillati</taxon>
        <taxon>Bacillota</taxon>
        <taxon>Clostridia</taxon>
        <taxon>Eubacteriales</taxon>
        <taxon>Clostridiaceae</taxon>
        <taxon>Clostridium</taxon>
    </lineage>
</organism>
<name>A0A1J0GIJ9_9CLOT</name>
<protein>
    <recommendedName>
        <fullName evidence="3">C_GCAxxG_C_C family protein</fullName>
    </recommendedName>
</protein>
<dbReference type="AlphaFoldDB" id="A0A1J0GIJ9"/>
<dbReference type="Pfam" id="PF09719">
    <property type="entry name" value="C_GCAxxG_C_C"/>
    <property type="match status" value="1"/>
</dbReference>
<evidence type="ECO:0008006" key="3">
    <source>
        <dbReference type="Google" id="ProtNLM"/>
    </source>
</evidence>
<dbReference type="KEGG" id="ceu:A7L45_14650"/>
<dbReference type="EMBL" id="CP015756">
    <property type="protein sequence ID" value="APC41226.1"/>
    <property type="molecule type" value="Genomic_DNA"/>
</dbReference>
<evidence type="ECO:0000313" key="1">
    <source>
        <dbReference type="EMBL" id="APC41226.1"/>
    </source>
</evidence>
<dbReference type="RefSeq" id="WP_071613521.1">
    <property type="nucleotide sequence ID" value="NZ_CP015756.1"/>
</dbReference>
<evidence type="ECO:0000313" key="2">
    <source>
        <dbReference type="Proteomes" id="UP000182569"/>
    </source>
</evidence>
<keyword evidence="2" id="KW-1185">Reference proteome</keyword>
<dbReference type="InterPro" id="IPR010181">
    <property type="entry name" value="CGCAxxGCC_motif"/>
</dbReference>
<dbReference type="OrthoDB" id="9791535at2"/>
<dbReference type="NCBIfam" id="TIGR01909">
    <property type="entry name" value="C_GCAxxG_C_C"/>
    <property type="match status" value="1"/>
</dbReference>